<reference evidence="3 4" key="1">
    <citation type="submission" date="2016-11" db="EMBL/GenBank/DDBJ databases">
        <authorList>
            <person name="Jaros S."/>
            <person name="Januszkiewicz K."/>
            <person name="Wedrychowicz H."/>
        </authorList>
    </citation>
    <scope>NUCLEOTIDE SEQUENCE [LARGE SCALE GENOMIC DNA]</scope>
    <source>
        <strain evidence="3 4">DSM 21758</strain>
    </source>
</reference>
<name>A0A1M6W5I2_9CLOT</name>
<evidence type="ECO:0000259" key="2">
    <source>
        <dbReference type="PROSITE" id="PS50943"/>
    </source>
</evidence>
<sequence>MFYNQSTTYSYKKTITWNVLLINIKAYDKYILHSGLKPKIVGEWIKYHRKLNECSQVELALKLGFKETTARNIISYYESNIVKPNKETSMKLARLFNLQSKYFYDSYFGFLDNAPSILKKYRESNNLSLTEAANRIGTTYNTWSRWEMGKPISRKYFNKLKEFEVL</sequence>
<dbReference type="SUPFAM" id="SSF47413">
    <property type="entry name" value="lambda repressor-like DNA-binding domains"/>
    <property type="match status" value="2"/>
</dbReference>
<accession>A0A1M6W5I2</accession>
<evidence type="ECO:0000256" key="1">
    <source>
        <dbReference type="ARBA" id="ARBA00023125"/>
    </source>
</evidence>
<dbReference type="CDD" id="cd00093">
    <property type="entry name" value="HTH_XRE"/>
    <property type="match status" value="2"/>
</dbReference>
<dbReference type="EMBL" id="FQZB01000054">
    <property type="protein sequence ID" value="SHK89014.1"/>
    <property type="molecule type" value="Genomic_DNA"/>
</dbReference>
<feature type="domain" description="HTH cro/C1-type" evidence="2">
    <location>
        <begin position="118"/>
        <end position="147"/>
    </location>
</feature>
<dbReference type="Proteomes" id="UP000184310">
    <property type="component" value="Unassembled WGS sequence"/>
</dbReference>
<dbReference type="AlphaFoldDB" id="A0A1M6W5I2"/>
<dbReference type="PANTHER" id="PTHR46558:SF4">
    <property type="entry name" value="DNA-BIDING PHAGE PROTEIN"/>
    <property type="match status" value="1"/>
</dbReference>
<evidence type="ECO:0000313" key="3">
    <source>
        <dbReference type="EMBL" id="SHK89014.1"/>
    </source>
</evidence>
<keyword evidence="4" id="KW-1185">Reference proteome</keyword>
<dbReference type="RefSeq" id="WP_242958474.1">
    <property type="nucleotide sequence ID" value="NZ_FQZB01000054.1"/>
</dbReference>
<dbReference type="GO" id="GO:0003677">
    <property type="term" value="F:DNA binding"/>
    <property type="evidence" value="ECO:0007669"/>
    <property type="project" value="UniProtKB-KW"/>
</dbReference>
<protein>
    <submittedName>
        <fullName evidence="3">Helix-turn-helix</fullName>
    </submittedName>
</protein>
<dbReference type="STRING" id="1121302.SAMN02745163_04612"/>
<organism evidence="3 4">
    <name type="scientific">Clostridium cavendishii DSM 21758</name>
    <dbReference type="NCBI Taxonomy" id="1121302"/>
    <lineage>
        <taxon>Bacteria</taxon>
        <taxon>Bacillati</taxon>
        <taxon>Bacillota</taxon>
        <taxon>Clostridia</taxon>
        <taxon>Eubacteriales</taxon>
        <taxon>Clostridiaceae</taxon>
        <taxon>Clostridium</taxon>
    </lineage>
</organism>
<dbReference type="InterPro" id="IPR010982">
    <property type="entry name" value="Lambda_DNA-bd_dom_sf"/>
</dbReference>
<gene>
    <name evidence="3" type="ORF">SAMN02745163_04612</name>
</gene>
<keyword evidence="1" id="KW-0238">DNA-binding</keyword>
<feature type="domain" description="HTH cro/C1-type" evidence="2">
    <location>
        <begin position="45"/>
        <end position="103"/>
    </location>
</feature>
<dbReference type="InterPro" id="IPR001387">
    <property type="entry name" value="Cro/C1-type_HTH"/>
</dbReference>
<evidence type="ECO:0000313" key="4">
    <source>
        <dbReference type="Proteomes" id="UP000184310"/>
    </source>
</evidence>
<proteinExistence type="predicted"/>
<dbReference type="SMART" id="SM00530">
    <property type="entry name" value="HTH_XRE"/>
    <property type="match status" value="2"/>
</dbReference>
<dbReference type="Pfam" id="PF01381">
    <property type="entry name" value="HTH_3"/>
    <property type="match status" value="1"/>
</dbReference>
<dbReference type="PANTHER" id="PTHR46558">
    <property type="entry name" value="TRACRIPTIONAL REGULATORY PROTEIN-RELATED-RELATED"/>
    <property type="match status" value="1"/>
</dbReference>
<dbReference type="PROSITE" id="PS50943">
    <property type="entry name" value="HTH_CROC1"/>
    <property type="match status" value="2"/>
</dbReference>
<dbReference type="Gene3D" id="1.10.260.40">
    <property type="entry name" value="lambda repressor-like DNA-binding domains"/>
    <property type="match status" value="2"/>
</dbReference>